<evidence type="ECO:0000313" key="1">
    <source>
        <dbReference type="EMBL" id="KAF9409784.1"/>
    </source>
</evidence>
<dbReference type="InterPro" id="IPR036291">
    <property type="entry name" value="NAD(P)-bd_dom_sf"/>
</dbReference>
<organism evidence="1 2">
    <name type="scientific">Spodoptera exigua</name>
    <name type="common">Beet armyworm</name>
    <name type="synonym">Noctua fulgens</name>
    <dbReference type="NCBI Taxonomy" id="7107"/>
    <lineage>
        <taxon>Eukaryota</taxon>
        <taxon>Metazoa</taxon>
        <taxon>Ecdysozoa</taxon>
        <taxon>Arthropoda</taxon>
        <taxon>Hexapoda</taxon>
        <taxon>Insecta</taxon>
        <taxon>Pterygota</taxon>
        <taxon>Neoptera</taxon>
        <taxon>Endopterygota</taxon>
        <taxon>Lepidoptera</taxon>
        <taxon>Glossata</taxon>
        <taxon>Ditrysia</taxon>
        <taxon>Noctuoidea</taxon>
        <taxon>Noctuidae</taxon>
        <taxon>Amphipyrinae</taxon>
        <taxon>Spodoptera</taxon>
    </lineage>
</organism>
<dbReference type="SUPFAM" id="SSF51735">
    <property type="entry name" value="NAD(P)-binding Rossmann-fold domains"/>
    <property type="match status" value="1"/>
</dbReference>
<dbReference type="Pfam" id="PF13561">
    <property type="entry name" value="adh_short_C2"/>
    <property type="match status" value="1"/>
</dbReference>
<dbReference type="Proteomes" id="UP000648187">
    <property type="component" value="Unassembled WGS sequence"/>
</dbReference>
<comment type="caution">
    <text evidence="1">The sequence shown here is derived from an EMBL/GenBank/DDBJ whole genome shotgun (WGS) entry which is preliminary data.</text>
</comment>
<dbReference type="PRINTS" id="PR00081">
    <property type="entry name" value="GDHRDH"/>
</dbReference>
<proteinExistence type="predicted"/>
<dbReference type="EMBL" id="JACKWZ010000299">
    <property type="protein sequence ID" value="KAF9409784.1"/>
    <property type="molecule type" value="Genomic_DNA"/>
</dbReference>
<dbReference type="Gene3D" id="3.40.50.720">
    <property type="entry name" value="NAD(P)-binding Rossmann-like Domain"/>
    <property type="match status" value="1"/>
</dbReference>
<dbReference type="FunFam" id="3.40.50.720:FF:000084">
    <property type="entry name" value="Short-chain dehydrogenase reductase"/>
    <property type="match status" value="1"/>
</dbReference>
<reference evidence="1" key="1">
    <citation type="submission" date="2020-08" db="EMBL/GenBank/DDBJ databases">
        <title>Spodoptera exigua strain:BAW_Kor-Di-RS1 Genome sequencing and assembly.</title>
        <authorList>
            <person name="Kim J."/>
            <person name="Nam H.Y."/>
            <person name="Kwon M."/>
            <person name="Choi J.H."/>
            <person name="Cho S.R."/>
            <person name="Kim G.-H."/>
        </authorList>
    </citation>
    <scope>NUCLEOTIDE SEQUENCE</scope>
    <source>
        <strain evidence="1">BAW_Kor-Di-RS1</strain>
        <tissue evidence="1">Whole-body</tissue>
    </source>
</reference>
<dbReference type="PANTHER" id="PTHR43975">
    <property type="entry name" value="ZGC:101858"/>
    <property type="match status" value="1"/>
</dbReference>
<keyword evidence="2" id="KW-1185">Reference proteome</keyword>
<dbReference type="InterPro" id="IPR002347">
    <property type="entry name" value="SDR_fam"/>
</dbReference>
<protein>
    <recommendedName>
        <fullName evidence="3">Short-chain dehydrogenase</fullName>
    </recommendedName>
</protein>
<sequence>MDFTGKIAIVTGASSGIGAATAKLFSQHGATLALVGRNEARLLAVANHCEAAKGIRPLCLLYDLTIDANCDEIVRKTVDTFGRIDVLVNCAGKASVTSLFDNTMEIFDDLLALHLRVPYKMTQLCTPYLKKTKGNIVNVFGAPAKVKPGFLHFAIVRDAMQRFTKAGALELVSEGIRMNAVRPGLTRTNILSNLNVPESHMAHVYEKLAETVPNNVIIEPEEVAKMIVYVASDINPNLTGANIVIDGAASGKLRDMINKDLIRSTSDGNMLDPKEVALLICLTASDAFPSLNGADMLLDGAVCMA</sequence>
<dbReference type="AlphaFoldDB" id="A0A835L238"/>
<gene>
    <name evidence="1" type="ORF">HW555_010949</name>
</gene>
<accession>A0A835L238</accession>
<evidence type="ECO:0000313" key="2">
    <source>
        <dbReference type="Proteomes" id="UP000648187"/>
    </source>
</evidence>
<evidence type="ECO:0008006" key="3">
    <source>
        <dbReference type="Google" id="ProtNLM"/>
    </source>
</evidence>
<dbReference type="PANTHER" id="PTHR43975:SF2">
    <property type="entry name" value="EG:BACR7A4.14 PROTEIN-RELATED"/>
    <property type="match status" value="1"/>
</dbReference>
<name>A0A835L238_SPOEX</name>